<dbReference type="InterPro" id="IPR011727">
    <property type="entry name" value="CHP02117"/>
</dbReference>
<sequence>MLRWPGRVALLLFGPVFGYGVAGLIGGALPANAGWRPPADGVRIYVESNGVHVGLVVPKVAAGVDWRGIAPGADLRDPRYGGYDHLAIGWGERTFFLETATWADVRLGTVLAAARGSDATLMHVEHVPAPRVGGRSRSVLLRPAEYRRLAAYIRASLAPERTRYRGYDANDVFYAARGHYSAVQTCNAWTGDALRQAGVRIGRWTPFPLTVTAWF</sequence>
<dbReference type="Proteomes" id="UP000033200">
    <property type="component" value="Chromosome"/>
</dbReference>
<evidence type="ECO:0000313" key="2">
    <source>
        <dbReference type="Proteomes" id="UP000033200"/>
    </source>
</evidence>
<organism evidence="1 2">
    <name type="scientific">Sphingomonas taxi</name>
    <dbReference type="NCBI Taxonomy" id="1549858"/>
    <lineage>
        <taxon>Bacteria</taxon>
        <taxon>Pseudomonadati</taxon>
        <taxon>Pseudomonadota</taxon>
        <taxon>Alphaproteobacteria</taxon>
        <taxon>Sphingomonadales</taxon>
        <taxon>Sphingomonadaceae</taxon>
        <taxon>Sphingomonas</taxon>
    </lineage>
</organism>
<dbReference type="eggNOG" id="ENOG502Z9A2">
    <property type="taxonomic scope" value="Bacteria"/>
</dbReference>
<dbReference type="RefSeq" id="WP_038663020.1">
    <property type="nucleotide sequence ID" value="NZ_CP009571.1"/>
</dbReference>
<proteinExistence type="predicted"/>
<dbReference type="KEGG" id="stax:MC45_11050"/>
<evidence type="ECO:0008006" key="3">
    <source>
        <dbReference type="Google" id="ProtNLM"/>
    </source>
</evidence>
<protein>
    <recommendedName>
        <fullName evidence="3">TIGR02117 family protein</fullName>
    </recommendedName>
</protein>
<dbReference type="AlphaFoldDB" id="A0A097EGY4"/>
<keyword evidence="2" id="KW-1185">Reference proteome</keyword>
<dbReference type="NCBIfam" id="TIGR02117">
    <property type="entry name" value="chp_urease_rgn"/>
    <property type="match status" value="1"/>
</dbReference>
<name>A0A097EGY4_9SPHN</name>
<gene>
    <name evidence="1" type="ORF">MC45_11050</name>
</gene>
<accession>A0A097EGY4</accession>
<evidence type="ECO:0000313" key="1">
    <source>
        <dbReference type="EMBL" id="AIT06821.1"/>
    </source>
</evidence>
<dbReference type="Pfam" id="PF09601">
    <property type="entry name" value="DUF2459"/>
    <property type="match status" value="1"/>
</dbReference>
<reference evidence="1 2" key="1">
    <citation type="submission" date="2014-09" db="EMBL/GenBank/DDBJ databases">
        <title>Using Illumina technology Improving SMRT sequencing Genome Assembly by RASTools.</title>
        <authorList>
            <person name="Zhou Y."/>
            <person name="Ma T."/>
            <person name="Liu T."/>
        </authorList>
    </citation>
    <scope>NUCLEOTIDE SEQUENCE [LARGE SCALE GENOMIC DNA]</scope>
    <source>
        <strain evidence="1 2">ATCC 55669</strain>
    </source>
</reference>
<dbReference type="STRING" id="1549858.MC45_11050"/>
<dbReference type="HOGENOM" id="CLU_086263_0_0_5"/>
<dbReference type="EMBL" id="CP009571">
    <property type="protein sequence ID" value="AIT06821.1"/>
    <property type="molecule type" value="Genomic_DNA"/>
</dbReference>